<feature type="non-terminal residue" evidence="2">
    <location>
        <position position="51"/>
    </location>
</feature>
<reference evidence="2" key="1">
    <citation type="submission" date="2021-02" db="EMBL/GenBank/DDBJ databases">
        <authorList>
            <person name="Dougan E. K."/>
            <person name="Rhodes N."/>
            <person name="Thang M."/>
            <person name="Chan C."/>
        </authorList>
    </citation>
    <scope>NUCLEOTIDE SEQUENCE</scope>
</reference>
<comment type="caution">
    <text evidence="2">The sequence shown here is derived from an EMBL/GenBank/DDBJ whole genome shotgun (WGS) entry which is preliminary data.</text>
</comment>
<evidence type="ECO:0000313" key="2">
    <source>
        <dbReference type="EMBL" id="CAE8597636.1"/>
    </source>
</evidence>
<evidence type="ECO:0000256" key="1">
    <source>
        <dbReference type="SAM" id="MobiDB-lite"/>
    </source>
</evidence>
<feature type="region of interest" description="Disordered" evidence="1">
    <location>
        <begin position="28"/>
        <end position="51"/>
    </location>
</feature>
<protein>
    <submittedName>
        <fullName evidence="2">Uncharacterized protein</fullName>
    </submittedName>
</protein>
<dbReference type="Proteomes" id="UP000654075">
    <property type="component" value="Unassembled WGS sequence"/>
</dbReference>
<proteinExistence type="predicted"/>
<accession>A0A813EAX2</accession>
<name>A0A813EAX2_POLGL</name>
<gene>
    <name evidence="2" type="ORF">PGLA1383_LOCUS16075</name>
</gene>
<dbReference type="AlphaFoldDB" id="A0A813EAX2"/>
<dbReference type="EMBL" id="CAJNNV010009648">
    <property type="protein sequence ID" value="CAE8597636.1"/>
    <property type="molecule type" value="Genomic_DNA"/>
</dbReference>
<evidence type="ECO:0000313" key="3">
    <source>
        <dbReference type="Proteomes" id="UP000654075"/>
    </source>
</evidence>
<keyword evidence="3" id="KW-1185">Reference proteome</keyword>
<feature type="non-terminal residue" evidence="2">
    <location>
        <position position="1"/>
    </location>
</feature>
<sequence length="51" mass="4944">KRQRSAFADEVSAESQLENMLGASGFGGGGFGDQGYGGDQGGGFGGFGGAP</sequence>
<organism evidence="2 3">
    <name type="scientific">Polarella glacialis</name>
    <name type="common">Dinoflagellate</name>
    <dbReference type="NCBI Taxonomy" id="89957"/>
    <lineage>
        <taxon>Eukaryota</taxon>
        <taxon>Sar</taxon>
        <taxon>Alveolata</taxon>
        <taxon>Dinophyceae</taxon>
        <taxon>Suessiales</taxon>
        <taxon>Suessiaceae</taxon>
        <taxon>Polarella</taxon>
    </lineage>
</organism>